<dbReference type="EMBL" id="MCBQ01004402">
    <property type="protein sequence ID" value="RKF80607.1"/>
    <property type="molecule type" value="Genomic_DNA"/>
</dbReference>
<comment type="caution">
    <text evidence="1">The sequence shown here is derived from an EMBL/GenBank/DDBJ whole genome shotgun (WGS) entry which is preliminary data.</text>
</comment>
<evidence type="ECO:0000313" key="2">
    <source>
        <dbReference type="Proteomes" id="UP000283383"/>
    </source>
</evidence>
<dbReference type="AlphaFoldDB" id="A0A420J1B6"/>
<accession>A0A420J1B6</accession>
<gene>
    <name evidence="1" type="ORF">GcM3_044018</name>
</gene>
<keyword evidence="2" id="KW-1185">Reference proteome</keyword>
<protein>
    <submittedName>
        <fullName evidence="1">Uncharacterized protein</fullName>
    </submittedName>
</protein>
<organism evidence="1 2">
    <name type="scientific">Golovinomyces cichoracearum</name>
    <dbReference type="NCBI Taxonomy" id="62708"/>
    <lineage>
        <taxon>Eukaryota</taxon>
        <taxon>Fungi</taxon>
        <taxon>Dikarya</taxon>
        <taxon>Ascomycota</taxon>
        <taxon>Pezizomycotina</taxon>
        <taxon>Leotiomycetes</taxon>
        <taxon>Erysiphales</taxon>
        <taxon>Erysiphaceae</taxon>
        <taxon>Golovinomyces</taxon>
    </lineage>
</organism>
<evidence type="ECO:0000313" key="1">
    <source>
        <dbReference type="EMBL" id="RKF80607.1"/>
    </source>
</evidence>
<reference evidence="1 2" key="1">
    <citation type="journal article" date="2018" name="BMC Genomics">
        <title>Comparative genome analyses reveal sequence features reflecting distinct modes of host-adaptation between dicot and monocot powdery mildew.</title>
        <authorList>
            <person name="Wu Y."/>
            <person name="Ma X."/>
            <person name="Pan Z."/>
            <person name="Kale S.D."/>
            <person name="Song Y."/>
            <person name="King H."/>
            <person name="Zhang Q."/>
            <person name="Presley C."/>
            <person name="Deng X."/>
            <person name="Wei C.I."/>
            <person name="Xiao S."/>
        </authorList>
    </citation>
    <scope>NUCLEOTIDE SEQUENCE [LARGE SCALE GENOMIC DNA]</scope>
    <source>
        <strain evidence="1">UMSG3</strain>
    </source>
</reference>
<sequence>MTASEEILMDEKGCKILNPEGNDIVPTKCDTRTPLQKNQIFLHGQNSRAFLRRSSKILNRE</sequence>
<name>A0A420J1B6_9PEZI</name>
<proteinExistence type="predicted"/>
<dbReference type="Proteomes" id="UP000283383">
    <property type="component" value="Unassembled WGS sequence"/>
</dbReference>